<comment type="caution">
    <text evidence="2">The sequence shown here is derived from an EMBL/GenBank/DDBJ whole genome shotgun (WGS) entry which is preliminary data.</text>
</comment>
<proteinExistence type="predicted"/>
<accession>A0A6L2K397</accession>
<name>A0A6L2K397_TANCI</name>
<keyword evidence="1" id="KW-0472">Membrane</keyword>
<dbReference type="CDD" id="cd09272">
    <property type="entry name" value="RNase_HI_RT_Ty1"/>
    <property type="match status" value="1"/>
</dbReference>
<protein>
    <recommendedName>
        <fullName evidence="3">Gag-Pol polyprotein</fullName>
    </recommendedName>
</protein>
<evidence type="ECO:0000256" key="1">
    <source>
        <dbReference type="SAM" id="Phobius"/>
    </source>
</evidence>
<organism evidence="2">
    <name type="scientific">Tanacetum cinerariifolium</name>
    <name type="common">Dalmatian daisy</name>
    <name type="synonym">Chrysanthemum cinerariifolium</name>
    <dbReference type="NCBI Taxonomy" id="118510"/>
    <lineage>
        <taxon>Eukaryota</taxon>
        <taxon>Viridiplantae</taxon>
        <taxon>Streptophyta</taxon>
        <taxon>Embryophyta</taxon>
        <taxon>Tracheophyta</taxon>
        <taxon>Spermatophyta</taxon>
        <taxon>Magnoliopsida</taxon>
        <taxon>eudicotyledons</taxon>
        <taxon>Gunneridae</taxon>
        <taxon>Pentapetalae</taxon>
        <taxon>asterids</taxon>
        <taxon>campanulids</taxon>
        <taxon>Asterales</taxon>
        <taxon>Asteraceae</taxon>
        <taxon>Asteroideae</taxon>
        <taxon>Anthemideae</taxon>
        <taxon>Anthemidinae</taxon>
        <taxon>Tanacetum</taxon>
    </lineage>
</organism>
<keyword evidence="1" id="KW-1133">Transmembrane helix</keyword>
<dbReference type="AlphaFoldDB" id="A0A6L2K397"/>
<evidence type="ECO:0008006" key="3">
    <source>
        <dbReference type="Google" id="ProtNLM"/>
    </source>
</evidence>
<evidence type="ECO:0000313" key="2">
    <source>
        <dbReference type="EMBL" id="GEU43891.1"/>
    </source>
</evidence>
<dbReference type="EMBL" id="BKCJ010001769">
    <property type="protein sequence ID" value="GEU43891.1"/>
    <property type="molecule type" value="Genomic_DNA"/>
</dbReference>
<feature type="transmembrane region" description="Helical" evidence="1">
    <location>
        <begin position="469"/>
        <end position="488"/>
    </location>
</feature>
<sequence length="503" mass="57401">MSETSVANDTSGLVPQQQKAIDYDNSDPVSQIQNVLPLVDTTVPSQQELDLLFGPLYDEFFNADHPLEQVRANPSKPVQTRRQLATNPEMCMFALTVSTTEPKNIKEAMADFAWIEAMQEELHQFDILQVWVLVDKPFGMTVMRLKWLWKNKMDEDHTAKYTLETLKKHGMEKGQSIGPISYLVSAFVHASKRIPKALILERLSVSSDTLKKQTALAISTTEAEYVSIEKACQQALWMKQGLIYYNIRLDDDNVQKGHISIEKVSSIDNRADILTKPLKRESFNYLRLGLGMMEHIADNKSFTDEDIPKEIYLNPLFYEEITSIKIDPHHFNAESDLIESLLNQDSSIISSSKIDSLLDEFASELILLKSIPSGINEADCDPEEEICLIEKLLYDNSSLRPLEEFISKNFDVAIESFSPSPIHVEDSDSLRDEIDLSLTPNDLMPPGIKDDDYDSKGIYLKNCLAMIPFHFLKMIHFILIFHHPLALLRNHQMMMKLSPTREF</sequence>
<gene>
    <name evidence="2" type="ORF">Tci_015869</name>
</gene>
<keyword evidence="1" id="KW-0812">Transmembrane</keyword>
<reference evidence="2" key="1">
    <citation type="journal article" date="2019" name="Sci. Rep.">
        <title>Draft genome of Tanacetum cinerariifolium, the natural source of mosquito coil.</title>
        <authorList>
            <person name="Yamashiro T."/>
            <person name="Shiraishi A."/>
            <person name="Satake H."/>
            <person name="Nakayama K."/>
        </authorList>
    </citation>
    <scope>NUCLEOTIDE SEQUENCE</scope>
</reference>